<organism evidence="3 4">
    <name type="scientific">Tepiditoga spiralis</name>
    <dbReference type="NCBI Taxonomy" id="2108365"/>
    <lineage>
        <taxon>Bacteria</taxon>
        <taxon>Thermotogati</taxon>
        <taxon>Thermotogota</taxon>
        <taxon>Thermotogae</taxon>
        <taxon>Petrotogales</taxon>
        <taxon>Petrotogaceae</taxon>
        <taxon>Tepiditoga</taxon>
    </lineage>
</organism>
<dbReference type="RefSeq" id="WP_190615845.1">
    <property type="nucleotide sequence ID" value="NZ_AP018712.1"/>
</dbReference>
<dbReference type="Proteomes" id="UP000516361">
    <property type="component" value="Chromosome"/>
</dbReference>
<gene>
    <name evidence="3" type="ORF">OSSY52_09160</name>
</gene>
<proteinExistence type="predicted"/>
<dbReference type="Pfam" id="PF00132">
    <property type="entry name" value="Hexapep"/>
    <property type="match status" value="2"/>
</dbReference>
<dbReference type="PROSITE" id="PS00101">
    <property type="entry name" value="HEXAPEP_TRANSFERASES"/>
    <property type="match status" value="1"/>
</dbReference>
<sequence>MIKKFLFIGKNTKISDTVKFGYNVIIEDNVVIEKNVQIGHNIVIKEGTIIKAGSVIADNTVLGKEPFKASNSATTEKRKLEPLVIGEYVTIGANCVIYRGAKLEDGVFVGDLASIREDVVIGEKTIIGKGVTVENKTTIGKFVKIETEAYVTAISTVEDYCFIAPEVTFTNDNFLGRTEERKKYFKGPTIKKGARIGANATLLPGIVIGEDSLIAAGAVVTKNISPRKIYAGVPAKEFGNVPEEQLLKNQSYYK</sequence>
<accession>A0A7G1G3Y0</accession>
<dbReference type="GO" id="GO:0009085">
    <property type="term" value="P:lysine biosynthetic process"/>
    <property type="evidence" value="ECO:0007669"/>
    <property type="project" value="UniProtKB-KW"/>
</dbReference>
<keyword evidence="2" id="KW-0677">Repeat</keyword>
<name>A0A7G1G3Y0_9BACT</name>
<dbReference type="SUPFAM" id="SSF51161">
    <property type="entry name" value="Trimeric LpxA-like enzymes"/>
    <property type="match status" value="1"/>
</dbReference>
<dbReference type="Pfam" id="PF14602">
    <property type="entry name" value="Hexapep_2"/>
    <property type="match status" value="1"/>
</dbReference>
<reference evidence="3 4" key="1">
    <citation type="submission" date="2018-06" db="EMBL/GenBank/DDBJ databases">
        <title>Genome sequencing of Oceanotoga sp. sy52.</title>
        <authorList>
            <person name="Mori K."/>
        </authorList>
    </citation>
    <scope>NUCLEOTIDE SEQUENCE [LARGE SCALE GENOMIC DNA]</scope>
    <source>
        <strain evidence="4">sy52</strain>
    </source>
</reference>
<keyword evidence="1 3" id="KW-0808">Transferase</keyword>
<evidence type="ECO:0000256" key="2">
    <source>
        <dbReference type="ARBA" id="ARBA00022737"/>
    </source>
</evidence>
<dbReference type="InterPro" id="IPR001451">
    <property type="entry name" value="Hexapep"/>
</dbReference>
<dbReference type="GO" id="GO:0016746">
    <property type="term" value="F:acyltransferase activity"/>
    <property type="evidence" value="ECO:0007669"/>
    <property type="project" value="UniProtKB-KW"/>
</dbReference>
<dbReference type="InParanoid" id="A0A7G1G3Y0"/>
<dbReference type="AlphaFoldDB" id="A0A7G1G3Y0"/>
<dbReference type="EMBL" id="AP018712">
    <property type="protein sequence ID" value="BBE30775.1"/>
    <property type="molecule type" value="Genomic_DNA"/>
</dbReference>
<dbReference type="InterPro" id="IPR011004">
    <property type="entry name" value="Trimer_LpxA-like_sf"/>
</dbReference>
<keyword evidence="3" id="KW-0012">Acyltransferase</keyword>
<dbReference type="PANTHER" id="PTHR43300:SF4">
    <property type="entry name" value="ACYL-[ACYL-CARRIER-PROTEIN]--UDP-N-ACETYLGLUCOSAMINE O-ACYLTRANSFERASE"/>
    <property type="match status" value="1"/>
</dbReference>
<protein>
    <submittedName>
        <fullName evidence="3">Acyltransferase</fullName>
    </submittedName>
</protein>
<dbReference type="PANTHER" id="PTHR43300">
    <property type="entry name" value="ACETYLTRANSFERASE"/>
    <property type="match status" value="1"/>
</dbReference>
<evidence type="ECO:0000313" key="3">
    <source>
        <dbReference type="EMBL" id="BBE30775.1"/>
    </source>
</evidence>
<dbReference type="InterPro" id="IPR018357">
    <property type="entry name" value="Hexapep_transf_CS"/>
</dbReference>
<dbReference type="InterPro" id="IPR050179">
    <property type="entry name" value="Trans_hexapeptide_repeat"/>
</dbReference>
<dbReference type="GO" id="GO:0019877">
    <property type="term" value="P:diaminopimelate biosynthetic process"/>
    <property type="evidence" value="ECO:0007669"/>
    <property type="project" value="UniProtKB-KW"/>
</dbReference>
<dbReference type="CDD" id="cd03358">
    <property type="entry name" value="LbH_WxcM_N_like"/>
    <property type="match status" value="1"/>
</dbReference>
<evidence type="ECO:0000313" key="4">
    <source>
        <dbReference type="Proteomes" id="UP000516361"/>
    </source>
</evidence>
<keyword evidence="4" id="KW-1185">Reference proteome</keyword>
<evidence type="ECO:0000256" key="1">
    <source>
        <dbReference type="ARBA" id="ARBA00022679"/>
    </source>
</evidence>
<dbReference type="Gene3D" id="2.160.10.10">
    <property type="entry name" value="Hexapeptide repeat proteins"/>
    <property type="match status" value="2"/>
</dbReference>
<dbReference type="KEGG" id="ocy:OSSY52_09160"/>